<evidence type="ECO:0000256" key="3">
    <source>
        <dbReference type="ARBA" id="ARBA00022833"/>
    </source>
</evidence>
<keyword evidence="3" id="KW-0862">Zinc</keyword>
<organism evidence="6 7">
    <name type="scientific">Cinchona calisaya</name>
    <dbReference type="NCBI Taxonomy" id="153742"/>
    <lineage>
        <taxon>Eukaryota</taxon>
        <taxon>Viridiplantae</taxon>
        <taxon>Streptophyta</taxon>
        <taxon>Embryophyta</taxon>
        <taxon>Tracheophyta</taxon>
        <taxon>Spermatophyta</taxon>
        <taxon>Magnoliopsida</taxon>
        <taxon>eudicotyledons</taxon>
        <taxon>Gunneridae</taxon>
        <taxon>Pentapetalae</taxon>
        <taxon>asterids</taxon>
        <taxon>lamiids</taxon>
        <taxon>Gentianales</taxon>
        <taxon>Rubiaceae</taxon>
        <taxon>Cinchonoideae</taxon>
        <taxon>Cinchoneae</taxon>
        <taxon>Cinchona</taxon>
    </lineage>
</organism>
<dbReference type="InterPro" id="IPR013154">
    <property type="entry name" value="ADH-like_N"/>
</dbReference>
<dbReference type="InterPro" id="IPR047109">
    <property type="entry name" value="CAD-like"/>
</dbReference>
<feature type="domain" description="Alcohol dehydrogenase-like N-terminal" evidence="5">
    <location>
        <begin position="6"/>
        <end position="88"/>
    </location>
</feature>
<dbReference type="Pfam" id="PF08240">
    <property type="entry name" value="ADH_N"/>
    <property type="match status" value="1"/>
</dbReference>
<dbReference type="Proteomes" id="UP001630127">
    <property type="component" value="Unassembled WGS sequence"/>
</dbReference>
<dbReference type="GO" id="GO:0046872">
    <property type="term" value="F:metal ion binding"/>
    <property type="evidence" value="ECO:0007669"/>
    <property type="project" value="UniProtKB-KW"/>
</dbReference>
<evidence type="ECO:0000313" key="6">
    <source>
        <dbReference type="EMBL" id="KAL3527481.1"/>
    </source>
</evidence>
<evidence type="ECO:0000256" key="4">
    <source>
        <dbReference type="ARBA" id="ARBA00023002"/>
    </source>
</evidence>
<dbReference type="Gene3D" id="3.90.180.10">
    <property type="entry name" value="Medium-chain alcohol dehydrogenases, catalytic domain"/>
    <property type="match status" value="1"/>
</dbReference>
<dbReference type="GO" id="GO:0016491">
    <property type="term" value="F:oxidoreductase activity"/>
    <property type="evidence" value="ECO:0007669"/>
    <property type="project" value="UniProtKB-KW"/>
</dbReference>
<dbReference type="PANTHER" id="PTHR42683">
    <property type="entry name" value="ALDEHYDE REDUCTASE"/>
    <property type="match status" value="1"/>
</dbReference>
<evidence type="ECO:0000259" key="5">
    <source>
        <dbReference type="Pfam" id="PF08240"/>
    </source>
</evidence>
<reference evidence="6 7" key="1">
    <citation type="submission" date="2024-11" db="EMBL/GenBank/DDBJ databases">
        <title>A near-complete genome assembly of Cinchona calisaya.</title>
        <authorList>
            <person name="Lian D.C."/>
            <person name="Zhao X.W."/>
            <person name="Wei L."/>
        </authorList>
    </citation>
    <scope>NUCLEOTIDE SEQUENCE [LARGE SCALE GENOMIC DNA]</scope>
    <source>
        <tissue evidence="6">Nenye</tissue>
    </source>
</reference>
<gene>
    <name evidence="6" type="ORF">ACH5RR_012137</name>
</gene>
<dbReference type="InterPro" id="IPR002328">
    <property type="entry name" value="ADH_Zn_CS"/>
</dbReference>
<protein>
    <recommendedName>
        <fullName evidence="5">Alcohol dehydrogenase-like N-terminal domain-containing protein</fullName>
    </recommendedName>
</protein>
<evidence type="ECO:0000256" key="2">
    <source>
        <dbReference type="ARBA" id="ARBA00022723"/>
    </source>
</evidence>
<dbReference type="EMBL" id="JBJUIK010000005">
    <property type="protein sequence ID" value="KAL3527481.1"/>
    <property type="molecule type" value="Genomic_DNA"/>
</dbReference>
<keyword evidence="4" id="KW-0560">Oxidoreductase</keyword>
<dbReference type="AlphaFoldDB" id="A0ABD3A6W5"/>
<comment type="caution">
    <text evidence="6">The sequence shown here is derived from an EMBL/GenBank/DDBJ whole genome shotgun (WGS) entry which is preliminary data.</text>
</comment>
<keyword evidence="2" id="KW-0479">Metal-binding</keyword>
<evidence type="ECO:0000313" key="7">
    <source>
        <dbReference type="Proteomes" id="UP001630127"/>
    </source>
</evidence>
<sequence length="100" mass="10867">MNGACPPILVPGHERVGVVTEVGRKVKKCQKGNKAGVGSCRSCESCSANYCPKMVLTYAAPDKDGSITYGGYSNEMVCNEHFVIRFPENMPLLEQLSIVR</sequence>
<comment type="cofactor">
    <cofactor evidence="1">
        <name>Zn(2+)</name>
        <dbReference type="ChEBI" id="CHEBI:29105"/>
    </cofactor>
</comment>
<keyword evidence="7" id="KW-1185">Reference proteome</keyword>
<name>A0ABD3A6W5_9GENT</name>
<dbReference type="PROSITE" id="PS00059">
    <property type="entry name" value="ADH_ZINC"/>
    <property type="match status" value="1"/>
</dbReference>
<evidence type="ECO:0000256" key="1">
    <source>
        <dbReference type="ARBA" id="ARBA00001947"/>
    </source>
</evidence>
<dbReference type="InterPro" id="IPR011032">
    <property type="entry name" value="GroES-like_sf"/>
</dbReference>
<proteinExistence type="predicted"/>
<accession>A0ABD3A6W5</accession>
<dbReference type="SUPFAM" id="SSF50129">
    <property type="entry name" value="GroES-like"/>
    <property type="match status" value="1"/>
</dbReference>